<dbReference type="Gene3D" id="1.10.150.20">
    <property type="entry name" value="5' to 3' exonuclease, C-terminal subdomain"/>
    <property type="match status" value="1"/>
</dbReference>
<evidence type="ECO:0000313" key="2">
    <source>
        <dbReference type="EMBL" id="KAK5166838.1"/>
    </source>
</evidence>
<dbReference type="EMBL" id="JAVRRT010000012">
    <property type="protein sequence ID" value="KAK5166838.1"/>
    <property type="molecule type" value="Genomic_DNA"/>
</dbReference>
<protein>
    <submittedName>
        <fullName evidence="2">Uncharacterized protein</fullName>
    </submittedName>
</protein>
<name>A0AAV9P6G6_9PEZI</name>
<feature type="region of interest" description="Disordered" evidence="1">
    <location>
        <begin position="1"/>
        <end position="33"/>
    </location>
</feature>
<accession>A0AAV9P6G6</accession>
<dbReference type="GeneID" id="89928903"/>
<proteinExistence type="predicted"/>
<comment type="caution">
    <text evidence="2">The sequence shown here is derived from an EMBL/GenBank/DDBJ whole genome shotgun (WGS) entry which is preliminary data.</text>
</comment>
<gene>
    <name evidence="2" type="ORF">LTR77_007567</name>
</gene>
<evidence type="ECO:0000313" key="3">
    <source>
        <dbReference type="Proteomes" id="UP001337655"/>
    </source>
</evidence>
<sequence>MLPTLVAAYGGTTRTSPPVLAPQDSEEEVDEAKLPRLEEEERKAKKFTRQLRKVSKKRRGFREWLDELYEYYEYATSEMATKEEQQAKLKTHLAITPKTVGFLYDAGYTTPASLREATPNEVVAKLAELPGLDFKKAKAYYLRPLRRMVMLGDIEDLDEARTVAAKLQKWSIVELVRLGVWVEGFDDLNGVQIHEKMKGCGAI</sequence>
<dbReference type="Proteomes" id="UP001337655">
    <property type="component" value="Unassembled WGS sequence"/>
</dbReference>
<dbReference type="RefSeq" id="XP_064656646.1">
    <property type="nucleotide sequence ID" value="XM_064804804.1"/>
</dbReference>
<evidence type="ECO:0000256" key="1">
    <source>
        <dbReference type="SAM" id="MobiDB-lite"/>
    </source>
</evidence>
<keyword evidence="3" id="KW-1185">Reference proteome</keyword>
<reference evidence="2 3" key="1">
    <citation type="submission" date="2023-08" db="EMBL/GenBank/DDBJ databases">
        <title>Black Yeasts Isolated from many extreme environments.</title>
        <authorList>
            <person name="Coleine C."/>
            <person name="Stajich J.E."/>
            <person name="Selbmann L."/>
        </authorList>
    </citation>
    <scope>NUCLEOTIDE SEQUENCE [LARGE SCALE GENOMIC DNA]</scope>
    <source>
        <strain evidence="2 3">CCFEE 5935</strain>
    </source>
</reference>
<dbReference type="AlphaFoldDB" id="A0AAV9P6G6"/>
<organism evidence="2 3">
    <name type="scientific">Saxophila tyrrhenica</name>
    <dbReference type="NCBI Taxonomy" id="1690608"/>
    <lineage>
        <taxon>Eukaryota</taxon>
        <taxon>Fungi</taxon>
        <taxon>Dikarya</taxon>
        <taxon>Ascomycota</taxon>
        <taxon>Pezizomycotina</taxon>
        <taxon>Dothideomycetes</taxon>
        <taxon>Dothideomycetidae</taxon>
        <taxon>Mycosphaerellales</taxon>
        <taxon>Extremaceae</taxon>
        <taxon>Saxophila</taxon>
    </lineage>
</organism>